<evidence type="ECO:0000313" key="3">
    <source>
        <dbReference type="Proteomes" id="UP001610446"/>
    </source>
</evidence>
<proteinExistence type="predicted"/>
<evidence type="ECO:0000256" key="1">
    <source>
        <dbReference type="SAM" id="MobiDB-lite"/>
    </source>
</evidence>
<protein>
    <recommendedName>
        <fullName evidence="4">DUF4091 domain-containing protein</fullName>
    </recommendedName>
</protein>
<organism evidence="2 3">
    <name type="scientific">Aspergillus pseudoustus</name>
    <dbReference type="NCBI Taxonomy" id="1810923"/>
    <lineage>
        <taxon>Eukaryota</taxon>
        <taxon>Fungi</taxon>
        <taxon>Dikarya</taxon>
        <taxon>Ascomycota</taxon>
        <taxon>Pezizomycotina</taxon>
        <taxon>Eurotiomycetes</taxon>
        <taxon>Eurotiomycetidae</taxon>
        <taxon>Eurotiales</taxon>
        <taxon>Aspergillaceae</taxon>
        <taxon>Aspergillus</taxon>
        <taxon>Aspergillus subgen. Nidulantes</taxon>
    </lineage>
</organism>
<reference evidence="2 3" key="1">
    <citation type="submission" date="2024-07" db="EMBL/GenBank/DDBJ databases">
        <title>Section-level genome sequencing and comparative genomics of Aspergillus sections Usti and Cavernicolus.</title>
        <authorList>
            <consortium name="Lawrence Berkeley National Laboratory"/>
            <person name="Nybo J.L."/>
            <person name="Vesth T.C."/>
            <person name="Theobald S."/>
            <person name="Frisvad J.C."/>
            <person name="Larsen T.O."/>
            <person name="Kjaerboelling I."/>
            <person name="Rothschild-Mancinelli K."/>
            <person name="Lyhne E.K."/>
            <person name="Kogle M.E."/>
            <person name="Barry K."/>
            <person name="Clum A."/>
            <person name="Na H."/>
            <person name="Ledsgaard L."/>
            <person name="Lin J."/>
            <person name="Lipzen A."/>
            <person name="Kuo A."/>
            <person name="Riley R."/>
            <person name="Mondo S."/>
            <person name="Labutti K."/>
            <person name="Haridas S."/>
            <person name="Pangalinan J."/>
            <person name="Salamov A.A."/>
            <person name="Simmons B.A."/>
            <person name="Magnuson J.K."/>
            <person name="Chen J."/>
            <person name="Drula E."/>
            <person name="Henrissat B."/>
            <person name="Wiebenga A."/>
            <person name="Lubbers R.J."/>
            <person name="Gomes A.C."/>
            <person name="Makela M.R."/>
            <person name="Stajich J."/>
            <person name="Grigoriev I.V."/>
            <person name="Mortensen U.H."/>
            <person name="De Vries R.P."/>
            <person name="Baker S.E."/>
            <person name="Andersen M.R."/>
        </authorList>
    </citation>
    <scope>NUCLEOTIDE SEQUENCE [LARGE SCALE GENOMIC DNA]</scope>
    <source>
        <strain evidence="2 3">CBS 123904</strain>
    </source>
</reference>
<evidence type="ECO:0000313" key="2">
    <source>
        <dbReference type="EMBL" id="KAL2848373.1"/>
    </source>
</evidence>
<sequence length="339" mass="39342">MVKWQMHRACPSDQQLDEYAARQSRREASFKAPGSMPDHAKWQPGEWAQWLELEKKLNEQLDAVAKERRPLMTDEVKNIIKDSYKGNASDAVVHICSETMADNCIAFQMYPPEFNQFYDQNTREEMIRNKDSDKGAWMYPVVKPKDEWDSYLQELYLHRLGNAGFEMYWLYEYFPDIYAAAQKYKFSAGVTELIENDTEKLQSAVSLSKELPSWFSPSSYAGFREQVEKHGVGPEVIEPAIKYFGGGTRDKEMRPILESDVKRKALYFLAQGKRYNYLDAIKQMADLQQAIVEAKDIPKLLFTAWQQVEQRTGDKQDRACRNLETLHRSGRQALQMGLA</sequence>
<name>A0ABR4K7S9_9EURO</name>
<evidence type="ECO:0008006" key="4">
    <source>
        <dbReference type="Google" id="ProtNLM"/>
    </source>
</evidence>
<keyword evidence="3" id="KW-1185">Reference proteome</keyword>
<feature type="region of interest" description="Disordered" evidence="1">
    <location>
        <begin position="18"/>
        <end position="40"/>
    </location>
</feature>
<comment type="caution">
    <text evidence="2">The sequence shown here is derived from an EMBL/GenBank/DDBJ whole genome shotgun (WGS) entry which is preliminary data.</text>
</comment>
<accession>A0ABR4K7S9</accession>
<dbReference type="Proteomes" id="UP001610446">
    <property type="component" value="Unassembled WGS sequence"/>
</dbReference>
<dbReference type="EMBL" id="JBFXLU010000050">
    <property type="protein sequence ID" value="KAL2848373.1"/>
    <property type="molecule type" value="Genomic_DNA"/>
</dbReference>
<gene>
    <name evidence="2" type="ORF">BJY01DRAFT_246388</name>
</gene>